<evidence type="ECO:0000313" key="1">
    <source>
        <dbReference type="EMBL" id="CRZ05383.1"/>
    </source>
</evidence>
<feature type="non-terminal residue" evidence="1">
    <location>
        <position position="102"/>
    </location>
</feature>
<feature type="non-terminal residue" evidence="1">
    <location>
        <position position="1"/>
    </location>
</feature>
<dbReference type="EMBL" id="HACM01004941">
    <property type="protein sequence ID" value="CRZ05383.1"/>
    <property type="molecule type" value="Transcribed_RNA"/>
</dbReference>
<sequence length="102" mass="11484">LQNASYPRTEEWGDHELSRLKQAMNSLIEDARHPNNVDSSFPLDVLIEAQRWCDGRSLQLSAQFIKEAGDQTNQAEVSQFEILVLAHNLGPLTQNVINIINA</sequence>
<dbReference type="AlphaFoldDB" id="A0A0H5QTQ8"/>
<protein>
    <submittedName>
        <fullName evidence="1">Uncharacterized protein</fullName>
    </submittedName>
</protein>
<name>A0A0H5QTQ8_9EUKA</name>
<reference evidence="1" key="1">
    <citation type="submission" date="2015-04" db="EMBL/GenBank/DDBJ databases">
        <title>The genome sequence of the plant pathogenic Rhizarian Plasmodiophora brassicae reveals insights in its biotrophic life cycle and the origin of chitin synthesis.</title>
        <authorList>
            <person name="Schwelm A."/>
            <person name="Fogelqvist J."/>
            <person name="Knaust A."/>
            <person name="Julke S."/>
            <person name="Lilja T."/>
            <person name="Dhandapani V."/>
            <person name="Bonilla-Rosso G."/>
            <person name="Karlsson M."/>
            <person name="Shevchenko A."/>
            <person name="Choi S.R."/>
            <person name="Kim H.G."/>
            <person name="Park J.Y."/>
            <person name="Lim Y.P."/>
            <person name="Ludwig-Muller J."/>
            <person name="Dixelius C."/>
        </authorList>
    </citation>
    <scope>NUCLEOTIDE SEQUENCE</scope>
    <source>
        <tissue evidence="1">Potato root galls</tissue>
    </source>
</reference>
<organism evidence="1">
    <name type="scientific">Spongospora subterranea</name>
    <dbReference type="NCBI Taxonomy" id="70186"/>
    <lineage>
        <taxon>Eukaryota</taxon>
        <taxon>Sar</taxon>
        <taxon>Rhizaria</taxon>
        <taxon>Endomyxa</taxon>
        <taxon>Phytomyxea</taxon>
        <taxon>Plasmodiophorida</taxon>
        <taxon>Plasmodiophoridae</taxon>
        <taxon>Spongospora</taxon>
    </lineage>
</organism>
<accession>A0A0H5QTQ8</accession>
<proteinExistence type="predicted"/>